<keyword evidence="3" id="KW-1185">Reference proteome</keyword>
<dbReference type="OrthoDB" id="5449954at2"/>
<dbReference type="KEGG" id="bbae:FRD01_12370"/>
<feature type="domain" description="Glycosyltransferase subfamily 4-like N-terminal" evidence="1">
    <location>
        <begin position="18"/>
        <end position="158"/>
    </location>
</feature>
<dbReference type="InterPro" id="IPR028098">
    <property type="entry name" value="Glyco_trans_4-like_N"/>
</dbReference>
<proteinExistence type="predicted"/>
<dbReference type="Pfam" id="PF13692">
    <property type="entry name" value="Glyco_trans_1_4"/>
    <property type="match status" value="1"/>
</dbReference>
<dbReference type="SUPFAM" id="SSF53756">
    <property type="entry name" value="UDP-Glycosyltransferase/glycogen phosphorylase"/>
    <property type="match status" value="1"/>
</dbReference>
<name>A0A5B8XWA2_9DELT</name>
<keyword evidence="2" id="KW-0808">Transferase</keyword>
<dbReference type="PANTHER" id="PTHR45947:SF3">
    <property type="entry name" value="SULFOQUINOVOSYL TRANSFERASE SQD2"/>
    <property type="match status" value="1"/>
</dbReference>
<gene>
    <name evidence="2" type="ORF">FRD01_12370</name>
</gene>
<organism evidence="2 3">
    <name type="scientific">Microvenator marinus</name>
    <dbReference type="NCBI Taxonomy" id="2600177"/>
    <lineage>
        <taxon>Bacteria</taxon>
        <taxon>Deltaproteobacteria</taxon>
        <taxon>Bradymonadales</taxon>
        <taxon>Microvenatoraceae</taxon>
        <taxon>Microvenator</taxon>
    </lineage>
</organism>
<reference evidence="2 3" key="1">
    <citation type="submission" date="2019-08" db="EMBL/GenBank/DDBJ databases">
        <authorList>
            <person name="Liang Q."/>
        </authorList>
    </citation>
    <scope>NUCLEOTIDE SEQUENCE [LARGE SCALE GENOMIC DNA]</scope>
    <source>
        <strain evidence="2 3">V1718</strain>
    </source>
</reference>
<accession>A0A5B8XWA2</accession>
<dbReference type="Gene3D" id="3.40.50.2000">
    <property type="entry name" value="Glycogen Phosphorylase B"/>
    <property type="match status" value="2"/>
</dbReference>
<dbReference type="CDD" id="cd03808">
    <property type="entry name" value="GT4_CapM-like"/>
    <property type="match status" value="1"/>
</dbReference>
<dbReference type="Pfam" id="PF13579">
    <property type="entry name" value="Glyco_trans_4_4"/>
    <property type="match status" value="1"/>
</dbReference>
<evidence type="ECO:0000313" key="2">
    <source>
        <dbReference type="EMBL" id="QED28016.1"/>
    </source>
</evidence>
<dbReference type="EMBL" id="CP042467">
    <property type="protein sequence ID" value="QED28016.1"/>
    <property type="molecule type" value="Genomic_DNA"/>
</dbReference>
<evidence type="ECO:0000313" key="3">
    <source>
        <dbReference type="Proteomes" id="UP000321595"/>
    </source>
</evidence>
<protein>
    <submittedName>
        <fullName evidence="2">Glycosyltransferase family 4 protein</fullName>
    </submittedName>
</protein>
<evidence type="ECO:0000259" key="1">
    <source>
        <dbReference type="Pfam" id="PF13579"/>
    </source>
</evidence>
<dbReference type="AlphaFoldDB" id="A0A5B8XWA2"/>
<dbReference type="GO" id="GO:0016757">
    <property type="term" value="F:glycosyltransferase activity"/>
    <property type="evidence" value="ECO:0007669"/>
    <property type="project" value="TreeGrafter"/>
</dbReference>
<dbReference type="RefSeq" id="WP_146960070.1">
    <property type="nucleotide sequence ID" value="NZ_CP042467.1"/>
</dbReference>
<dbReference type="PANTHER" id="PTHR45947">
    <property type="entry name" value="SULFOQUINOVOSYL TRANSFERASE SQD2"/>
    <property type="match status" value="1"/>
</dbReference>
<dbReference type="Proteomes" id="UP000321595">
    <property type="component" value="Chromosome"/>
</dbReference>
<sequence>MRVVHVTTVPTSLIFIAGQIDWMRERGVDVHVISSPGAELDAFGAAHSVPVYGVEMPRAITPLEDLKAVRALARVIRGIRPDIVHAHTPKGGLLGMMAATAACVPYKIYHMRGLLTLTAKGARRRLLAAAESTSTELADLVICQSHSLRAEALKQGLITTERSTVLVQGSNGVNTQRFAPNANLGQMARSELGIPQDARVVGFVGRLVGDKGVRELATAWREIGEDPRNHLLIVGDYEPRDPVPESTREFLSHAPNVHIVGWQTDTPRFYAAMDLLVLPTYREGFPNVPLEAAAMGLPVVATEVVGCVDAVADGVTGTLVPARNVPRLREAIERYLESPELARRHGESGRRRMVTEFDPEVIYEALYHVYCHASGH</sequence>
<dbReference type="InterPro" id="IPR050194">
    <property type="entry name" value="Glycosyltransferase_grp1"/>
</dbReference>